<evidence type="ECO:0000256" key="1">
    <source>
        <dbReference type="ARBA" id="ARBA00022737"/>
    </source>
</evidence>
<dbReference type="EMBL" id="JABXXO010000013">
    <property type="protein sequence ID" value="KAF7761977.1"/>
    <property type="molecule type" value="Genomic_DNA"/>
</dbReference>
<evidence type="ECO:0000313" key="5">
    <source>
        <dbReference type="Proteomes" id="UP000629468"/>
    </source>
</evidence>
<dbReference type="PANTHER" id="PTHR10039:SF14">
    <property type="entry name" value="NACHT DOMAIN-CONTAINING PROTEIN"/>
    <property type="match status" value="1"/>
</dbReference>
<feature type="compositionally biased region" description="Low complexity" evidence="2">
    <location>
        <begin position="115"/>
        <end position="127"/>
    </location>
</feature>
<feature type="compositionally biased region" description="Polar residues" evidence="2">
    <location>
        <begin position="93"/>
        <end position="104"/>
    </location>
</feature>
<dbReference type="InterPro" id="IPR027417">
    <property type="entry name" value="P-loop_NTPase"/>
</dbReference>
<dbReference type="PROSITE" id="PS50837">
    <property type="entry name" value="NACHT"/>
    <property type="match status" value="1"/>
</dbReference>
<proteinExistence type="predicted"/>
<feature type="region of interest" description="Disordered" evidence="2">
    <location>
        <begin position="1"/>
        <end position="139"/>
    </location>
</feature>
<dbReference type="Pfam" id="PF24883">
    <property type="entry name" value="NPHP3_N"/>
    <property type="match status" value="1"/>
</dbReference>
<comment type="caution">
    <text evidence="4">The sequence shown here is derived from an EMBL/GenBank/DDBJ whole genome shotgun (WGS) entry which is preliminary data.</text>
</comment>
<gene>
    <name evidence="4" type="ORF">Agabi119p4_9969</name>
</gene>
<name>A0A8H7C472_AGABI</name>
<evidence type="ECO:0000259" key="3">
    <source>
        <dbReference type="PROSITE" id="PS50837"/>
    </source>
</evidence>
<dbReference type="Gene3D" id="3.40.50.300">
    <property type="entry name" value="P-loop containing nucleotide triphosphate hydrolases"/>
    <property type="match status" value="1"/>
</dbReference>
<keyword evidence="1" id="KW-0677">Repeat</keyword>
<dbReference type="SUPFAM" id="SSF52540">
    <property type="entry name" value="P-loop containing nucleoside triphosphate hydrolases"/>
    <property type="match status" value="1"/>
</dbReference>
<evidence type="ECO:0000313" key="4">
    <source>
        <dbReference type="EMBL" id="KAF7761977.1"/>
    </source>
</evidence>
<feature type="compositionally biased region" description="Polar residues" evidence="2">
    <location>
        <begin position="54"/>
        <end position="71"/>
    </location>
</feature>
<dbReference type="AlphaFoldDB" id="A0A8H7C472"/>
<reference evidence="4 5" key="1">
    <citation type="journal article" name="Sci. Rep.">
        <title>Telomere-to-telomere assembled and centromere annotated genomes of the two main subspecies of the button mushroom Agaricus bisporus reveal especially polymorphic chromosome ends.</title>
        <authorList>
            <person name="Sonnenberg A.S.M."/>
            <person name="Sedaghat-Telgerd N."/>
            <person name="Lavrijssen B."/>
            <person name="Ohm R.A."/>
            <person name="Hendrickx P.M."/>
            <person name="Scholtmeijer K."/>
            <person name="Baars J.J.P."/>
            <person name="van Peer A."/>
        </authorList>
    </citation>
    <scope>NUCLEOTIDE SEQUENCE [LARGE SCALE GENOMIC DNA]</scope>
    <source>
        <strain evidence="4 5">H119_p4</strain>
    </source>
</reference>
<accession>A0A8H7C472</accession>
<organism evidence="4 5">
    <name type="scientific">Agaricus bisporus var. burnettii</name>
    <dbReference type="NCBI Taxonomy" id="192524"/>
    <lineage>
        <taxon>Eukaryota</taxon>
        <taxon>Fungi</taxon>
        <taxon>Dikarya</taxon>
        <taxon>Basidiomycota</taxon>
        <taxon>Agaricomycotina</taxon>
        <taxon>Agaricomycetes</taxon>
        <taxon>Agaricomycetidae</taxon>
        <taxon>Agaricales</taxon>
        <taxon>Agaricineae</taxon>
        <taxon>Agaricaceae</taxon>
        <taxon>Agaricus</taxon>
    </lineage>
</organism>
<dbReference type="PANTHER" id="PTHR10039">
    <property type="entry name" value="AMELOGENIN"/>
    <property type="match status" value="1"/>
</dbReference>
<evidence type="ECO:0000256" key="2">
    <source>
        <dbReference type="SAM" id="MobiDB-lite"/>
    </source>
</evidence>
<dbReference type="Proteomes" id="UP000629468">
    <property type="component" value="Unassembled WGS sequence"/>
</dbReference>
<feature type="compositionally biased region" description="Low complexity" evidence="2">
    <location>
        <begin position="72"/>
        <end position="86"/>
    </location>
</feature>
<dbReference type="InterPro" id="IPR056884">
    <property type="entry name" value="NPHP3-like_N"/>
</dbReference>
<feature type="domain" description="NACHT" evidence="3">
    <location>
        <begin position="222"/>
        <end position="368"/>
    </location>
</feature>
<sequence length="871" mass="98214">MPKGSLRLPRFWRSGRSPSPKPPEADSRNAIQVVSSFSHSSSEHGPGGPVTPAPNISSDSASQFNLDSLRNSAQTPTPSSSVAPSPINAVPLSFTTDSDPSQHQDLLVVPGRSPATASQTSLLSQQSIPPPRQDGNSSTIYVQNTHESRNVSVQGDGNNVSYANIVVNGSNQFMREFLEKTIPGAAFDSSARDPPPRCHPGTRLVILTRCLEFISNAIDERKMHWVVGAAGVGKSAIMQSVVEAPLPSVSQRVSIFFSINGRNDGAKTIVTLAYQLAAKCEPYRQFIEHEITRDPSLLQSSLSVQFEKFVVEPIIHRSLPNSDRILIVIDGLDECDKSHTQRELLQLISDVCLTYPSSPIVWMIASRPEPHITSFFAQDHVRAVYGKEEILVDSDGAREDVEKFLRDELTRIQKEFLLNPRSQWPPEQDFWKLASASGGLFVFADTAIKYIGDRTFGNPTSQLDDVFKVIDAHPLPDVPREEHPMARLDALYAQILSKIPKRVMANARKILLALVWDSKVKEHLQKQNFIVFCNWLGMTCEEAYAAIRHLSAVLYAPPREEVHRKMLQSFHKSFIDYISDFTRSGFSPDFRQEAYLLEVQYAFRILGQAPDGVGFDDVNCIIELERSVPFGALALGPGTGDNISLAWPVDEEMDWYDNRTRVKLYKLAVSNVVEGIRQGRSAFCTKSCIRLVTSQINRYDLSLFPFRELQSSEKSRRRDLIKHGILKQVPVKVLDFTNVTQQARLRFRHPTPTATNLCHPWNGSCKHKRAGDWGEGKAEDWETELFVKTWIASKPCDACFIQLKRQLEHWKMQSPDHPTMILFTSTRTSFVEFQFIDPDGVSEWTYWLMYKFSAEERRQLGSTMSRMPRYQ</sequence>
<dbReference type="InterPro" id="IPR007111">
    <property type="entry name" value="NACHT_NTPase"/>
</dbReference>
<protein>
    <recommendedName>
        <fullName evidence="3">NACHT domain-containing protein</fullName>
    </recommendedName>
</protein>